<evidence type="ECO:0008006" key="6">
    <source>
        <dbReference type="Google" id="ProtNLM"/>
    </source>
</evidence>
<dbReference type="GO" id="GO:0032039">
    <property type="term" value="C:integrator complex"/>
    <property type="evidence" value="ECO:0007669"/>
    <property type="project" value="TreeGrafter"/>
</dbReference>
<dbReference type="Pfam" id="PF24493">
    <property type="entry name" value="INTS4_8HBD"/>
    <property type="match status" value="1"/>
</dbReference>
<feature type="domain" description="INTS4 8 helical bundle" evidence="3">
    <location>
        <begin position="492"/>
        <end position="599"/>
    </location>
</feature>
<reference evidence="5" key="1">
    <citation type="journal article" date="2020" name="J. Eukaryot. Microbiol.">
        <title>De novo Sequencing, Assembly and Annotation of the Transcriptome for the Free-Living Testate Amoeba Arcella intermedia.</title>
        <authorList>
            <person name="Ribeiro G.M."/>
            <person name="Porfirio-Sousa A.L."/>
            <person name="Maurer-Alcala X.X."/>
            <person name="Katz L.A."/>
            <person name="Lahr D.J.G."/>
        </authorList>
    </citation>
    <scope>NUCLEOTIDE SEQUENCE</scope>
</reference>
<dbReference type="EMBL" id="GIBP01000563">
    <property type="protein sequence ID" value="NDV29532.1"/>
    <property type="molecule type" value="Transcribed_RNA"/>
</dbReference>
<dbReference type="GO" id="GO:0016180">
    <property type="term" value="P:snRNA processing"/>
    <property type="evidence" value="ECO:0007669"/>
    <property type="project" value="TreeGrafter"/>
</dbReference>
<sequence length="828" mass="93312">MESILKCLMDTMESSPKLQNSILQALQFISSSKNVDWHRVNRVVIHLLSKKDPTVRALALRFLATRSKVNLTNLQSLLGEFSQDSDPRVRTVALKGFETSHQRGGVLDSESLYEFGILSLNDDDLNVRVEGIKFLWIMANLYPHRVVQIKNQGPKVTLVNYVFQKICSCLYDTSSRVRAMACALLGTLQHVDSNLLLQALSKRIINTDEPEKEDEEGTDFDAFQGNEKNVFGEAVSSNSDILILNDTSLNANAAAGAFVHGLEDEFMAVRSATIDSICEVSLRSLKFCSRAIAPLVDMFNDEIDTVRINAMNSLRKLGSAAKFTEEQTQIILSGLEESQQNGRFAVHLLIRSTQLTSTQCLTATIQALLLNLSKYPQDVDSIFQCSKCLGLNHPAYAALITEDLLRLDSRFIPRESNISDLPYVTIMIMLFNAASKNSAILTILPPYANAHYNFMKDKYSKYIPTIEQFSFKISLCDRGLYKEVTNEGHGILQNLVSKISSIVFMVNNNKFQNAINFIQSCKTDFLKISKLDKLTEDKYQFYIAYLKCLKFISKARLCSPSHLSYTKLTIKLISKTYDMEHAYLGLSKEVLLQIYIMRLYSNLMFLLNLNSLYLSPFVPPTQGTISPSQNISTYESSLVSCLKRISEYCKKYDQELPSLYSGLTTLDMGQVAVDVKQMEKALVLNPINEKNLIKKVYAEISEPTPNFETPAEFHYFLSKTIQVKAVVYNTDNISNLVIQVLFPDNTKVTYPITRPQVKPLGPLTIQICSDINIKCVQPWNEKCYISISIGLVFPPTDCIFSPSITNDKDLGFVKLSGDLLFYIYPKAK</sequence>
<evidence type="ECO:0000313" key="5">
    <source>
        <dbReference type="EMBL" id="NDV29532.1"/>
    </source>
</evidence>
<dbReference type="SUPFAM" id="SSF48371">
    <property type="entry name" value="ARM repeat"/>
    <property type="match status" value="1"/>
</dbReference>
<evidence type="ECO:0000259" key="3">
    <source>
        <dbReference type="Pfam" id="PF24493"/>
    </source>
</evidence>
<proteinExistence type="predicted"/>
<dbReference type="InterPro" id="IPR056235">
    <property type="entry name" value="INTS4_8HBD"/>
</dbReference>
<organism evidence="5">
    <name type="scientific">Arcella intermedia</name>
    <dbReference type="NCBI Taxonomy" id="1963864"/>
    <lineage>
        <taxon>Eukaryota</taxon>
        <taxon>Amoebozoa</taxon>
        <taxon>Tubulinea</taxon>
        <taxon>Elardia</taxon>
        <taxon>Arcellinida</taxon>
        <taxon>Sphaerothecina</taxon>
        <taxon>Arcellidae</taxon>
        <taxon>Arcella</taxon>
    </lineage>
</organism>
<dbReference type="Pfam" id="PF25458">
    <property type="entry name" value="INTS4_C"/>
    <property type="match status" value="1"/>
</dbReference>
<accession>A0A6B2KXX4</accession>
<evidence type="ECO:0000256" key="2">
    <source>
        <dbReference type="ARBA" id="ARBA00023242"/>
    </source>
</evidence>
<dbReference type="InterPro" id="IPR016024">
    <property type="entry name" value="ARM-type_fold"/>
</dbReference>
<protein>
    <recommendedName>
        <fullName evidence="6">Clathrin/coatomer adaptor adaptin-like N-terminal domain-containing protein</fullName>
    </recommendedName>
</protein>
<dbReference type="InterPro" id="IPR011989">
    <property type="entry name" value="ARM-like"/>
</dbReference>
<evidence type="ECO:0000259" key="4">
    <source>
        <dbReference type="Pfam" id="PF25458"/>
    </source>
</evidence>
<comment type="subcellular location">
    <subcellularLocation>
        <location evidence="1">Nucleus</location>
    </subcellularLocation>
</comment>
<name>A0A6B2KXX4_9EUKA</name>
<dbReference type="InterPro" id="IPR057412">
    <property type="entry name" value="INTS4_C"/>
</dbReference>
<keyword evidence="2" id="KW-0539">Nucleus</keyword>
<dbReference type="Gene3D" id="1.25.10.10">
    <property type="entry name" value="Leucine-rich Repeat Variant"/>
    <property type="match status" value="1"/>
</dbReference>
<dbReference type="AlphaFoldDB" id="A0A6B2KXX4"/>
<evidence type="ECO:0000256" key="1">
    <source>
        <dbReference type="ARBA" id="ARBA00004123"/>
    </source>
</evidence>
<dbReference type="PANTHER" id="PTHR20938:SF0">
    <property type="entry name" value="INTEGRATOR COMPLEX SUBUNIT 4"/>
    <property type="match status" value="1"/>
</dbReference>
<feature type="domain" description="Integrator complex subunit 4/Protein SIEL C-terminal Ig-like" evidence="4">
    <location>
        <begin position="699"/>
        <end position="827"/>
    </location>
</feature>
<dbReference type="PANTHER" id="PTHR20938">
    <property type="entry name" value="INTEGRATOR COMPLEX SUBUNIT 4"/>
    <property type="match status" value="1"/>
</dbReference>